<feature type="domain" description="UDP-N-acetylglucosamine 2-epimerase" evidence="2">
    <location>
        <begin position="24"/>
        <end position="359"/>
    </location>
</feature>
<evidence type="ECO:0000313" key="3">
    <source>
        <dbReference type="EMBL" id="QJT07640.1"/>
    </source>
</evidence>
<evidence type="ECO:0000256" key="1">
    <source>
        <dbReference type="RuleBase" id="RU003513"/>
    </source>
</evidence>
<gene>
    <name evidence="4" type="ORF">DQK91_07675</name>
    <name evidence="3" type="ORF">E8L03_01305</name>
</gene>
<accession>A0A6P1ZL35</accession>
<dbReference type="Proteomes" id="UP000434052">
    <property type="component" value="Unassembled WGS sequence"/>
</dbReference>
<keyword evidence="6" id="KW-1185">Reference proteome</keyword>
<evidence type="ECO:0000259" key="2">
    <source>
        <dbReference type="Pfam" id="PF02350"/>
    </source>
</evidence>
<reference evidence="3 6" key="2">
    <citation type="submission" date="2019-04" db="EMBL/GenBank/DDBJ databases">
        <title>Isolation and culture of sulfate reducing bacteria from the cold seep of the South China Sea.</title>
        <authorList>
            <person name="Sun C."/>
            <person name="Liu R."/>
        </authorList>
    </citation>
    <scope>NUCLEOTIDE SEQUENCE [LARGE SCALE GENOMIC DNA]</scope>
    <source>
        <strain evidence="3 6">CS1</strain>
    </source>
</reference>
<dbReference type="NCBIfam" id="TIGR00236">
    <property type="entry name" value="wecB"/>
    <property type="match status" value="1"/>
</dbReference>
<keyword evidence="1 4" id="KW-0413">Isomerase</keyword>
<dbReference type="EMBL" id="CP039543">
    <property type="protein sequence ID" value="QJT07640.1"/>
    <property type="molecule type" value="Genomic_DNA"/>
</dbReference>
<dbReference type="Gene3D" id="3.40.50.2000">
    <property type="entry name" value="Glycogen Phosphorylase B"/>
    <property type="match status" value="2"/>
</dbReference>
<dbReference type="RefSeq" id="WP_144234839.1">
    <property type="nucleotide sequence ID" value="NZ_CP039543.1"/>
</dbReference>
<sequence length="375" mass="42369">MKVVTLVGTRPELIKLSCVIAELEKRLDHVLVHSGQNYDYELNEVFFNQLGLPEPHHFLGMAAETAAEAVAKAIAAFDKVLRTERPDAMLILGDTNSCMAAYAAKRLKIPIFHMEAGNRCFDQRVPEEINRALIDHMSDINMPYTEHARSYLLREGISPETVIKTGSPMREVLERFAADIEASGVLAETGLEPGGYFVLSCHREENVDDEKNLERLFECVRRLDAEYALPVVFSVHPRTRVRLEALGGKLPDSVLQHKPFGFFEYIRLQKNAYCVLSDSGTLTEESALLDFPAVMLRQAHERPEGMDVGSVVMADLDPETLLTAVRVVTSQREPGRERQFQVPADYRADDVSRKVVRTIISYTGYVNRTVWKRFD</sequence>
<reference evidence="4 5" key="1">
    <citation type="submission" date="2018-06" db="EMBL/GenBank/DDBJ databases">
        <title>Complete genome of Desulfovibrio marinus P48SEP.</title>
        <authorList>
            <person name="Crispim J.S."/>
            <person name="Vidigal P.M.P."/>
            <person name="Silva L.C.F."/>
            <person name="Araujo L.C."/>
            <person name="Laguardia C.N."/>
            <person name="Dias R.S."/>
            <person name="Sousa M.P."/>
            <person name="Paula S.O."/>
            <person name="Silva C."/>
        </authorList>
    </citation>
    <scope>NUCLEOTIDE SEQUENCE [LARGE SCALE GENOMIC DNA]</scope>
    <source>
        <strain evidence="4 5">P48SEP</strain>
    </source>
</reference>
<dbReference type="PANTHER" id="PTHR43174">
    <property type="entry name" value="UDP-N-ACETYLGLUCOSAMINE 2-EPIMERASE"/>
    <property type="match status" value="1"/>
</dbReference>
<dbReference type="OrthoDB" id="9803238at2"/>
<dbReference type="AlphaFoldDB" id="A0A6P1ZL35"/>
<dbReference type="InterPro" id="IPR003331">
    <property type="entry name" value="UDP_GlcNAc_Epimerase_2_dom"/>
</dbReference>
<protein>
    <submittedName>
        <fullName evidence="4">UDP-N-acetylglucosamine 2-epimerase (Non-hydrolyzing)</fullName>
        <ecNumber evidence="4">5.1.3.14</ecNumber>
    </submittedName>
</protein>
<comment type="similarity">
    <text evidence="1">Belongs to the UDP-N-acetylglucosamine 2-epimerase family.</text>
</comment>
<dbReference type="PANTHER" id="PTHR43174:SF1">
    <property type="entry name" value="UDP-N-ACETYLGLUCOSAMINE 2-EPIMERASE"/>
    <property type="match status" value="1"/>
</dbReference>
<dbReference type="Pfam" id="PF02350">
    <property type="entry name" value="Epimerase_2"/>
    <property type="match status" value="1"/>
</dbReference>
<evidence type="ECO:0000313" key="4">
    <source>
        <dbReference type="EMBL" id="TVM34446.1"/>
    </source>
</evidence>
<name>A0A6P1ZL35_9BACT</name>
<dbReference type="SUPFAM" id="SSF53756">
    <property type="entry name" value="UDP-Glycosyltransferase/glycogen phosphorylase"/>
    <property type="match status" value="1"/>
</dbReference>
<organism evidence="4 5">
    <name type="scientific">Oceanidesulfovibrio marinus</name>
    <dbReference type="NCBI Taxonomy" id="370038"/>
    <lineage>
        <taxon>Bacteria</taxon>
        <taxon>Pseudomonadati</taxon>
        <taxon>Thermodesulfobacteriota</taxon>
        <taxon>Desulfovibrionia</taxon>
        <taxon>Desulfovibrionales</taxon>
        <taxon>Desulfovibrionaceae</taxon>
        <taxon>Oceanidesulfovibrio</taxon>
    </lineage>
</organism>
<dbReference type="CDD" id="cd03786">
    <property type="entry name" value="GTB_UDP-GlcNAc_2-Epimerase"/>
    <property type="match status" value="1"/>
</dbReference>
<evidence type="ECO:0000313" key="6">
    <source>
        <dbReference type="Proteomes" id="UP000503251"/>
    </source>
</evidence>
<dbReference type="EMBL" id="QMIF01000004">
    <property type="protein sequence ID" value="TVM34446.1"/>
    <property type="molecule type" value="Genomic_DNA"/>
</dbReference>
<dbReference type="Proteomes" id="UP000503251">
    <property type="component" value="Chromosome"/>
</dbReference>
<dbReference type="GO" id="GO:0008761">
    <property type="term" value="F:UDP-N-acetylglucosamine 2-epimerase activity"/>
    <property type="evidence" value="ECO:0007669"/>
    <property type="project" value="UniProtKB-EC"/>
</dbReference>
<dbReference type="EC" id="5.1.3.14" evidence="4"/>
<dbReference type="InterPro" id="IPR029767">
    <property type="entry name" value="WecB-like"/>
</dbReference>
<evidence type="ECO:0000313" key="5">
    <source>
        <dbReference type="Proteomes" id="UP000434052"/>
    </source>
</evidence>
<proteinExistence type="inferred from homology"/>